<feature type="transmembrane region" description="Helical" evidence="5">
    <location>
        <begin position="251"/>
        <end position="269"/>
    </location>
</feature>
<keyword evidence="2 5" id="KW-0812">Transmembrane</keyword>
<dbReference type="Pfam" id="PF07690">
    <property type="entry name" value="MFS_1"/>
    <property type="match status" value="1"/>
</dbReference>
<dbReference type="Gene3D" id="1.20.1250.20">
    <property type="entry name" value="MFS general substrate transporter like domains"/>
    <property type="match status" value="2"/>
</dbReference>
<dbReference type="InterPro" id="IPR036259">
    <property type="entry name" value="MFS_trans_sf"/>
</dbReference>
<evidence type="ECO:0000313" key="8">
    <source>
        <dbReference type="Proteomes" id="UP001597601"/>
    </source>
</evidence>
<dbReference type="PROSITE" id="PS50850">
    <property type="entry name" value="MFS"/>
    <property type="match status" value="1"/>
</dbReference>
<gene>
    <name evidence="7" type="ORF">ACFSYC_05830</name>
</gene>
<feature type="transmembrane region" description="Helical" evidence="5">
    <location>
        <begin position="301"/>
        <end position="320"/>
    </location>
</feature>
<keyword evidence="3 5" id="KW-1133">Transmembrane helix</keyword>
<dbReference type="PANTHER" id="PTHR23514:SF13">
    <property type="entry name" value="INNER MEMBRANE PROTEIN YBJJ"/>
    <property type="match status" value="1"/>
</dbReference>
<dbReference type="RefSeq" id="WP_377124492.1">
    <property type="nucleotide sequence ID" value="NZ_JBHUON010000005.1"/>
</dbReference>
<feature type="transmembrane region" description="Helical" evidence="5">
    <location>
        <begin position="211"/>
        <end position="231"/>
    </location>
</feature>
<dbReference type="InterPro" id="IPR020846">
    <property type="entry name" value="MFS_dom"/>
</dbReference>
<evidence type="ECO:0000256" key="2">
    <source>
        <dbReference type="ARBA" id="ARBA00022692"/>
    </source>
</evidence>
<feature type="transmembrane region" description="Helical" evidence="5">
    <location>
        <begin position="141"/>
        <end position="163"/>
    </location>
</feature>
<dbReference type="PANTHER" id="PTHR23514">
    <property type="entry name" value="BYPASS OF STOP CODON PROTEIN 6"/>
    <property type="match status" value="1"/>
</dbReference>
<evidence type="ECO:0000256" key="4">
    <source>
        <dbReference type="ARBA" id="ARBA00023136"/>
    </source>
</evidence>
<dbReference type="SUPFAM" id="SSF103473">
    <property type="entry name" value="MFS general substrate transporter"/>
    <property type="match status" value="1"/>
</dbReference>
<protein>
    <submittedName>
        <fullName evidence="7">MFS transporter</fullName>
    </submittedName>
</protein>
<feature type="transmembrane region" description="Helical" evidence="5">
    <location>
        <begin position="169"/>
        <end position="191"/>
    </location>
</feature>
<keyword evidence="4 5" id="KW-0472">Membrane</keyword>
<dbReference type="InterPro" id="IPR051788">
    <property type="entry name" value="MFS_Transporter"/>
</dbReference>
<feature type="transmembrane region" description="Helical" evidence="5">
    <location>
        <begin position="332"/>
        <end position="356"/>
    </location>
</feature>
<feature type="transmembrane region" description="Helical" evidence="5">
    <location>
        <begin position="276"/>
        <end position="295"/>
    </location>
</feature>
<reference evidence="8" key="1">
    <citation type="journal article" date="2019" name="Int. J. Syst. Evol. Microbiol.">
        <title>The Global Catalogue of Microorganisms (GCM) 10K type strain sequencing project: providing services to taxonomists for standard genome sequencing and annotation.</title>
        <authorList>
            <consortium name="The Broad Institute Genomics Platform"/>
            <consortium name="The Broad Institute Genome Sequencing Center for Infectious Disease"/>
            <person name="Wu L."/>
            <person name="Ma J."/>
        </authorList>
    </citation>
    <scope>NUCLEOTIDE SEQUENCE [LARGE SCALE GENOMIC DNA]</scope>
    <source>
        <strain evidence="8">KCTC 52232</strain>
    </source>
</reference>
<feature type="transmembrane region" description="Helical" evidence="5">
    <location>
        <begin position="81"/>
        <end position="97"/>
    </location>
</feature>
<comment type="caution">
    <text evidence="7">The sequence shown here is derived from an EMBL/GenBank/DDBJ whole genome shotgun (WGS) entry which is preliminary data.</text>
</comment>
<evidence type="ECO:0000313" key="7">
    <source>
        <dbReference type="EMBL" id="MFD2864202.1"/>
    </source>
</evidence>
<feature type="domain" description="Major facilitator superfamily (MFS) profile" evidence="6">
    <location>
        <begin position="211"/>
        <end position="388"/>
    </location>
</feature>
<comment type="subcellular location">
    <subcellularLocation>
        <location evidence="1">Membrane</location>
        <topology evidence="1">Multi-pass membrane protein</topology>
    </subcellularLocation>
</comment>
<evidence type="ECO:0000256" key="5">
    <source>
        <dbReference type="SAM" id="Phobius"/>
    </source>
</evidence>
<name>A0ABW5XM32_9SPHI</name>
<dbReference type="EMBL" id="JBHUON010000005">
    <property type="protein sequence ID" value="MFD2864202.1"/>
    <property type="molecule type" value="Genomic_DNA"/>
</dbReference>
<accession>A0ABW5XM32</accession>
<sequence length="388" mass="42372">MTTLTQTSASRTPRQLRIANMVFFFLSGFGYASWASRIPTIQGKLHLNEAQLGGILFAMPIGLLVTLPITGQLLSKYSSRRIMFFGGLFFSVVLAFIGFSESVWQLCLALFCFGVSRNLFNISTNAQAVAVQALYNRSIMANFHGIWSLAGFAGAACGYFMVYHNISTALHLLWVSIALIAISVWFIKSTIYEAPVPQPKKKFFTLPEKPLIIFALICFACMACENTMYDWSGIYFEKAVFVPKAKATQGFVAYMIAMTVGRFVGDAVVNRFGIKALLRYSGIFIFCGLLLAALFPYPIPALTGFVMVGLGVACVVPMVFQMAGRSTTMSSGTALASISSIGYLGFLLVPPFIGFIAQVAGLRWSFGLIALLGALIVVLVYNIKDDNQ</sequence>
<dbReference type="InterPro" id="IPR011701">
    <property type="entry name" value="MFS"/>
</dbReference>
<feature type="transmembrane region" description="Helical" evidence="5">
    <location>
        <begin position="103"/>
        <end position="120"/>
    </location>
</feature>
<dbReference type="Proteomes" id="UP001597601">
    <property type="component" value="Unassembled WGS sequence"/>
</dbReference>
<evidence type="ECO:0000256" key="1">
    <source>
        <dbReference type="ARBA" id="ARBA00004141"/>
    </source>
</evidence>
<evidence type="ECO:0000256" key="3">
    <source>
        <dbReference type="ARBA" id="ARBA00022989"/>
    </source>
</evidence>
<organism evidence="7 8">
    <name type="scientific">Mucilaginibacter antarcticus</name>
    <dbReference type="NCBI Taxonomy" id="1855725"/>
    <lineage>
        <taxon>Bacteria</taxon>
        <taxon>Pseudomonadati</taxon>
        <taxon>Bacteroidota</taxon>
        <taxon>Sphingobacteriia</taxon>
        <taxon>Sphingobacteriales</taxon>
        <taxon>Sphingobacteriaceae</taxon>
        <taxon>Mucilaginibacter</taxon>
    </lineage>
</organism>
<feature type="transmembrane region" description="Helical" evidence="5">
    <location>
        <begin position="50"/>
        <end position="69"/>
    </location>
</feature>
<proteinExistence type="predicted"/>
<feature type="transmembrane region" description="Helical" evidence="5">
    <location>
        <begin position="21"/>
        <end position="38"/>
    </location>
</feature>
<evidence type="ECO:0000259" key="6">
    <source>
        <dbReference type="PROSITE" id="PS50850"/>
    </source>
</evidence>
<keyword evidence="8" id="KW-1185">Reference proteome</keyword>
<dbReference type="CDD" id="cd17393">
    <property type="entry name" value="MFS_MosC_like"/>
    <property type="match status" value="1"/>
</dbReference>
<feature type="transmembrane region" description="Helical" evidence="5">
    <location>
        <begin position="362"/>
        <end position="383"/>
    </location>
</feature>